<dbReference type="EMBL" id="JAPFFF010000043">
    <property type="protein sequence ID" value="KAK8840923.1"/>
    <property type="molecule type" value="Genomic_DNA"/>
</dbReference>
<sequence length="388" mass="47019">MSIDGFVEKMKMIQNDLLDFLEDESDAEDKYENFINLLSTQEIIKDQYKFKGLLYLINSIGNNHQCIPNFIFKVERLLRQFKEDIQKYFSNSKIFDFFRDNKRILLFLIEEKIITIDEYIFSQMTSYCYVIKKYCEYFQPEIKPFFTKENIEKYNSKNGSLKDIEFIESMNKEVEENFYEKRREGENDDYLCELIRNNEIKEFITFTEQRNLSLENKIKESIFETNQILVNAYYITLIEYASFYGSIDIIKYMQIKGVKLISSMWTYAIHSRNAELIRYLEDNHVPRPENSYNPILKESIKCHHNDITNYIIDYLMKEEDLQNGIENKYYYNLYRYAAECHNYCFFPTNMKYKNMFFYLCEFDYYTLVELYLSSGKIDINDKIKIVII</sequence>
<evidence type="ECO:0008006" key="3">
    <source>
        <dbReference type="Google" id="ProtNLM"/>
    </source>
</evidence>
<dbReference type="SUPFAM" id="SSF48403">
    <property type="entry name" value="Ankyrin repeat"/>
    <property type="match status" value="1"/>
</dbReference>
<protein>
    <recommendedName>
        <fullName evidence="3">DUF3447 domain-containing protein</fullName>
    </recommendedName>
</protein>
<proteinExistence type="predicted"/>
<name>A0ABR2H3Z2_9EUKA</name>
<dbReference type="Proteomes" id="UP001470230">
    <property type="component" value="Unassembled WGS sequence"/>
</dbReference>
<evidence type="ECO:0000313" key="2">
    <source>
        <dbReference type="Proteomes" id="UP001470230"/>
    </source>
</evidence>
<comment type="caution">
    <text evidence="1">The sequence shown here is derived from an EMBL/GenBank/DDBJ whole genome shotgun (WGS) entry which is preliminary data.</text>
</comment>
<dbReference type="InterPro" id="IPR036770">
    <property type="entry name" value="Ankyrin_rpt-contain_sf"/>
</dbReference>
<reference evidence="1 2" key="1">
    <citation type="submission" date="2024-04" db="EMBL/GenBank/DDBJ databases">
        <title>Tritrichomonas musculus Genome.</title>
        <authorList>
            <person name="Alves-Ferreira E."/>
            <person name="Grigg M."/>
            <person name="Lorenzi H."/>
            <person name="Galac M."/>
        </authorList>
    </citation>
    <scope>NUCLEOTIDE SEQUENCE [LARGE SCALE GENOMIC DNA]</scope>
    <source>
        <strain evidence="1 2">EAF2021</strain>
    </source>
</reference>
<accession>A0ABR2H3Z2</accession>
<keyword evidence="2" id="KW-1185">Reference proteome</keyword>
<gene>
    <name evidence="1" type="ORF">M9Y10_027755</name>
</gene>
<evidence type="ECO:0000313" key="1">
    <source>
        <dbReference type="EMBL" id="KAK8840923.1"/>
    </source>
</evidence>
<organism evidence="1 2">
    <name type="scientific">Tritrichomonas musculus</name>
    <dbReference type="NCBI Taxonomy" id="1915356"/>
    <lineage>
        <taxon>Eukaryota</taxon>
        <taxon>Metamonada</taxon>
        <taxon>Parabasalia</taxon>
        <taxon>Tritrichomonadida</taxon>
        <taxon>Tritrichomonadidae</taxon>
        <taxon>Tritrichomonas</taxon>
    </lineage>
</organism>